<dbReference type="OrthoDB" id="425478at2"/>
<reference evidence="5 6" key="1">
    <citation type="submission" date="2018-02" db="EMBL/GenBank/DDBJ databases">
        <authorList>
            <person name="Cohen D.B."/>
            <person name="Kent A.D."/>
        </authorList>
    </citation>
    <scope>NUCLEOTIDE SEQUENCE [LARGE SCALE GENOMIC DNA]</scope>
    <source>
        <strain evidence="5 6">CCAP 1448/3</strain>
    </source>
</reference>
<evidence type="ECO:0000256" key="2">
    <source>
        <dbReference type="ARBA" id="ARBA00009695"/>
    </source>
</evidence>
<dbReference type="PANTHER" id="PTHR33602">
    <property type="entry name" value="REGULATORY PROTEIN RECX FAMILY PROTEIN"/>
    <property type="match status" value="1"/>
</dbReference>
<dbReference type="AlphaFoldDB" id="A0A2T1C212"/>
<dbReference type="GO" id="GO:0006282">
    <property type="term" value="P:regulation of DNA repair"/>
    <property type="evidence" value="ECO:0007669"/>
    <property type="project" value="InterPro"/>
</dbReference>
<sequence>MNCQEYFLYLLARQEYSARDLSIKGQQKGFDPELIGTTIAHLQKQGYQSDTRLVAVLISASQGKYGRNVVKRKCFEKGISLELFEQVWSETVDLEEATQSLSQLKDKVMRKYHLNDLHNIDSKTKAKLWRYLQYRGFNPGKLLEQWQSEEESF</sequence>
<evidence type="ECO:0000313" key="6">
    <source>
        <dbReference type="Proteomes" id="UP000238762"/>
    </source>
</evidence>
<evidence type="ECO:0000256" key="3">
    <source>
        <dbReference type="ARBA" id="ARBA00018111"/>
    </source>
</evidence>
<evidence type="ECO:0000256" key="4">
    <source>
        <dbReference type="ARBA" id="ARBA00022490"/>
    </source>
</evidence>
<dbReference type="EMBL" id="PVWJ01000065">
    <property type="protein sequence ID" value="PSB02325.1"/>
    <property type="molecule type" value="Genomic_DNA"/>
</dbReference>
<proteinExistence type="inferred from homology"/>
<dbReference type="InterPro" id="IPR003783">
    <property type="entry name" value="Regulatory_RecX"/>
</dbReference>
<dbReference type="GO" id="GO:0005737">
    <property type="term" value="C:cytoplasm"/>
    <property type="evidence" value="ECO:0007669"/>
    <property type="project" value="UniProtKB-SubCell"/>
</dbReference>
<dbReference type="Gene3D" id="1.10.10.10">
    <property type="entry name" value="Winged helix-like DNA-binding domain superfamily/Winged helix DNA-binding domain"/>
    <property type="match status" value="2"/>
</dbReference>
<evidence type="ECO:0000256" key="1">
    <source>
        <dbReference type="ARBA" id="ARBA00004496"/>
    </source>
</evidence>
<dbReference type="InterPro" id="IPR036388">
    <property type="entry name" value="WH-like_DNA-bd_sf"/>
</dbReference>
<dbReference type="PANTHER" id="PTHR33602:SF1">
    <property type="entry name" value="REGULATORY PROTEIN RECX FAMILY PROTEIN"/>
    <property type="match status" value="1"/>
</dbReference>
<reference evidence="5 6" key="2">
    <citation type="submission" date="2018-03" db="EMBL/GenBank/DDBJ databases">
        <title>The ancient ancestry and fast evolution of plastids.</title>
        <authorList>
            <person name="Moore K.R."/>
            <person name="Magnabosco C."/>
            <person name="Momper L."/>
            <person name="Gold D.A."/>
            <person name="Bosak T."/>
            <person name="Fournier G.P."/>
        </authorList>
    </citation>
    <scope>NUCLEOTIDE SEQUENCE [LARGE SCALE GENOMIC DNA]</scope>
    <source>
        <strain evidence="5 6">CCAP 1448/3</strain>
    </source>
</reference>
<comment type="subcellular location">
    <subcellularLocation>
        <location evidence="1">Cytoplasm</location>
    </subcellularLocation>
</comment>
<keyword evidence="6" id="KW-1185">Reference proteome</keyword>
<organism evidence="5 6">
    <name type="scientific">Merismopedia glauca CCAP 1448/3</name>
    <dbReference type="NCBI Taxonomy" id="1296344"/>
    <lineage>
        <taxon>Bacteria</taxon>
        <taxon>Bacillati</taxon>
        <taxon>Cyanobacteriota</taxon>
        <taxon>Cyanophyceae</taxon>
        <taxon>Synechococcales</taxon>
        <taxon>Merismopediaceae</taxon>
        <taxon>Merismopedia</taxon>
    </lineage>
</organism>
<name>A0A2T1C212_9CYAN</name>
<accession>A0A2T1C212</accession>
<dbReference type="Proteomes" id="UP000238762">
    <property type="component" value="Unassembled WGS sequence"/>
</dbReference>
<gene>
    <name evidence="5" type="ORF">C7B64_13850</name>
</gene>
<protein>
    <recommendedName>
        <fullName evidence="3">Regulatory protein RecX</fullName>
    </recommendedName>
</protein>
<dbReference type="RefSeq" id="WP_106289257.1">
    <property type="nucleotide sequence ID" value="NZ_CAWNTC010000079.1"/>
</dbReference>
<keyword evidence="4" id="KW-0963">Cytoplasm</keyword>
<comment type="caution">
    <text evidence="5">The sequence shown here is derived from an EMBL/GenBank/DDBJ whole genome shotgun (WGS) entry which is preliminary data.</text>
</comment>
<evidence type="ECO:0000313" key="5">
    <source>
        <dbReference type="EMBL" id="PSB02325.1"/>
    </source>
</evidence>
<comment type="similarity">
    <text evidence="2">Belongs to the RecX family.</text>
</comment>